<dbReference type="OrthoDB" id="1606438at2759"/>
<feature type="domain" description="O-methyltransferase C-terminal" evidence="4">
    <location>
        <begin position="203"/>
        <end position="397"/>
    </location>
</feature>
<dbReference type="Gene3D" id="3.40.50.150">
    <property type="entry name" value="Vaccinia Virus protein VP39"/>
    <property type="match status" value="1"/>
</dbReference>
<dbReference type="GO" id="GO:0032259">
    <property type="term" value="P:methylation"/>
    <property type="evidence" value="ECO:0007669"/>
    <property type="project" value="UniProtKB-KW"/>
</dbReference>
<keyword evidence="3" id="KW-0949">S-adenosyl-L-methionine</keyword>
<reference evidence="6" key="1">
    <citation type="journal article" date="2020" name="Stud. Mycol.">
        <title>101 Dothideomycetes genomes: A test case for predicting lifestyles and emergence of pathogens.</title>
        <authorList>
            <person name="Haridas S."/>
            <person name="Albert R."/>
            <person name="Binder M."/>
            <person name="Bloem J."/>
            <person name="LaButti K."/>
            <person name="Salamov A."/>
            <person name="Andreopoulos B."/>
            <person name="Baker S."/>
            <person name="Barry K."/>
            <person name="Bills G."/>
            <person name="Bluhm B."/>
            <person name="Cannon C."/>
            <person name="Castanera R."/>
            <person name="Culley D."/>
            <person name="Daum C."/>
            <person name="Ezra D."/>
            <person name="Gonzalez J."/>
            <person name="Henrissat B."/>
            <person name="Kuo A."/>
            <person name="Liang C."/>
            <person name="Lipzen A."/>
            <person name="Lutzoni F."/>
            <person name="Magnuson J."/>
            <person name="Mondo S."/>
            <person name="Nolan M."/>
            <person name="Ohm R."/>
            <person name="Pangilinan J."/>
            <person name="Park H.-J."/>
            <person name="Ramirez L."/>
            <person name="Alfaro M."/>
            <person name="Sun H."/>
            <person name="Tritt A."/>
            <person name="Yoshinaga Y."/>
            <person name="Zwiers L.-H."/>
            <person name="Turgeon B."/>
            <person name="Goodwin S."/>
            <person name="Spatafora J."/>
            <person name="Crous P."/>
            <person name="Grigoriev I."/>
        </authorList>
    </citation>
    <scope>NUCLEOTIDE SEQUENCE [LARGE SCALE GENOMIC DNA]</scope>
    <source>
        <strain evidence="6">CBS 304.66</strain>
    </source>
</reference>
<dbReference type="InterPro" id="IPR036388">
    <property type="entry name" value="WH-like_DNA-bd_sf"/>
</dbReference>
<dbReference type="PROSITE" id="PS51683">
    <property type="entry name" value="SAM_OMT_II"/>
    <property type="match status" value="1"/>
</dbReference>
<dbReference type="PANTHER" id="PTHR43712">
    <property type="entry name" value="PUTATIVE (AFU_ORTHOLOGUE AFUA_4G14580)-RELATED"/>
    <property type="match status" value="1"/>
</dbReference>
<evidence type="ECO:0000256" key="3">
    <source>
        <dbReference type="ARBA" id="ARBA00022691"/>
    </source>
</evidence>
<keyword evidence="1" id="KW-0489">Methyltransferase</keyword>
<dbReference type="PANTHER" id="PTHR43712:SF12">
    <property type="entry name" value="STERIGMATOCYSTIN 8-O-METHYLTRANSFERASE"/>
    <property type="match status" value="1"/>
</dbReference>
<sequence>MASSAAEPTRISQLATSIQEHTAKVDAYFRSHDLPSPSFDIDLPPDLPAEIRQSQNAILEATDELSDLMLGAQQLAEGFPPRHTSLISIQAISRYDIASKLAIDEEITFTELAERCQLPADDLTRIMRQAISQHIFKEPRKGYIAHTAASRVFIEASELKYWAHIAFDEVWQSTTHLLDALDKWPGSGEPNQAGFNLAKNLNVSFFESMKANKRREKAFANTMSYMQKRQGLGNTTSQLLSAYDWASAKKVVDVGGSLGDTCVDIVREHPSVQCVVQDLPEVITEAEKKASSETASQIKFMAHDFFQEQPVKGADVYLLRWILHDWSDQRAISILRNLIPALKNGANVIVQEFILPEPGMLPSYHEKTIRNMDIAMKAVFNSKERSIEDWKELFEKADPRFIYQSADVPAGSNLAIMRLHWEESK</sequence>
<dbReference type="Gene3D" id="1.10.10.10">
    <property type="entry name" value="Winged helix-like DNA-binding domain superfamily/Winged helix DNA-binding domain"/>
    <property type="match status" value="1"/>
</dbReference>
<dbReference type="SUPFAM" id="SSF53335">
    <property type="entry name" value="S-adenosyl-L-methionine-dependent methyltransferases"/>
    <property type="match status" value="1"/>
</dbReference>
<comment type="caution">
    <text evidence="5">The sequence shown here is derived from an EMBL/GenBank/DDBJ whole genome shotgun (WGS) entry which is preliminary data.</text>
</comment>
<dbReference type="EMBL" id="ML986612">
    <property type="protein sequence ID" value="KAF2264998.1"/>
    <property type="molecule type" value="Genomic_DNA"/>
</dbReference>
<evidence type="ECO:0000313" key="6">
    <source>
        <dbReference type="Proteomes" id="UP000800093"/>
    </source>
</evidence>
<name>A0A9P4KAE4_9PLEO</name>
<gene>
    <name evidence="5" type="ORF">CC78DRAFT_600974</name>
</gene>
<proteinExistence type="predicted"/>
<evidence type="ECO:0000313" key="5">
    <source>
        <dbReference type="EMBL" id="KAF2264998.1"/>
    </source>
</evidence>
<evidence type="ECO:0000256" key="1">
    <source>
        <dbReference type="ARBA" id="ARBA00022603"/>
    </source>
</evidence>
<dbReference type="InterPro" id="IPR036390">
    <property type="entry name" value="WH_DNA-bd_sf"/>
</dbReference>
<dbReference type="SUPFAM" id="SSF46785">
    <property type="entry name" value="Winged helix' DNA-binding domain"/>
    <property type="match status" value="1"/>
</dbReference>
<dbReference type="InterPro" id="IPR001077">
    <property type="entry name" value="COMT_C"/>
</dbReference>
<dbReference type="GO" id="GO:0008171">
    <property type="term" value="F:O-methyltransferase activity"/>
    <property type="evidence" value="ECO:0007669"/>
    <property type="project" value="InterPro"/>
</dbReference>
<evidence type="ECO:0000256" key="2">
    <source>
        <dbReference type="ARBA" id="ARBA00022679"/>
    </source>
</evidence>
<protein>
    <submittedName>
        <fullName evidence="5">O-methyltransferase</fullName>
    </submittedName>
</protein>
<dbReference type="InterPro" id="IPR016461">
    <property type="entry name" value="COMT-like"/>
</dbReference>
<dbReference type="InterPro" id="IPR029063">
    <property type="entry name" value="SAM-dependent_MTases_sf"/>
</dbReference>
<accession>A0A9P4KAE4</accession>
<keyword evidence="6" id="KW-1185">Reference proteome</keyword>
<dbReference type="Pfam" id="PF00891">
    <property type="entry name" value="Methyltransf_2"/>
    <property type="match status" value="1"/>
</dbReference>
<dbReference type="AlphaFoldDB" id="A0A9P4KAE4"/>
<evidence type="ECO:0000259" key="4">
    <source>
        <dbReference type="Pfam" id="PF00891"/>
    </source>
</evidence>
<dbReference type="Proteomes" id="UP000800093">
    <property type="component" value="Unassembled WGS sequence"/>
</dbReference>
<keyword evidence="2" id="KW-0808">Transferase</keyword>
<organism evidence="5 6">
    <name type="scientific">Lojkania enalia</name>
    <dbReference type="NCBI Taxonomy" id="147567"/>
    <lineage>
        <taxon>Eukaryota</taxon>
        <taxon>Fungi</taxon>
        <taxon>Dikarya</taxon>
        <taxon>Ascomycota</taxon>
        <taxon>Pezizomycotina</taxon>
        <taxon>Dothideomycetes</taxon>
        <taxon>Pleosporomycetidae</taxon>
        <taxon>Pleosporales</taxon>
        <taxon>Pleosporales incertae sedis</taxon>
        <taxon>Lojkania</taxon>
    </lineage>
</organism>